<comment type="similarity">
    <text evidence="1">Belongs to the mycobacterial PPE family.</text>
</comment>
<evidence type="ECO:0000313" key="5">
    <source>
        <dbReference type="Proteomes" id="UP000243140"/>
    </source>
</evidence>
<organism evidence="4 5">
    <name type="scientific">Mycobacterium malmoense</name>
    <dbReference type="NCBI Taxonomy" id="1780"/>
    <lineage>
        <taxon>Bacteria</taxon>
        <taxon>Bacillati</taxon>
        <taxon>Actinomycetota</taxon>
        <taxon>Actinomycetes</taxon>
        <taxon>Mycobacteriales</taxon>
        <taxon>Mycobacteriaceae</taxon>
        <taxon>Mycobacterium</taxon>
    </lineage>
</organism>
<dbReference type="SUPFAM" id="SSF140459">
    <property type="entry name" value="PE/PPE dimer-like"/>
    <property type="match status" value="1"/>
</dbReference>
<dbReference type="Pfam" id="PF12484">
    <property type="entry name" value="PPE-SVP"/>
    <property type="match status" value="1"/>
</dbReference>
<proteinExistence type="inferred from homology"/>
<keyword evidence="5" id="KW-1185">Reference proteome</keyword>
<feature type="domain" description="PPE family C-terminal" evidence="3">
    <location>
        <begin position="305"/>
        <end position="377"/>
    </location>
</feature>
<comment type="caution">
    <text evidence="4">The sequence shown here is derived from an EMBL/GenBank/DDBJ whole genome shotgun (WGS) entry which is preliminary data.</text>
</comment>
<dbReference type="PANTHER" id="PTHR46766:SF1">
    <property type="entry name" value="GLUTAMINE-RICH PROTEIN 2"/>
    <property type="match status" value="1"/>
</dbReference>
<dbReference type="RefSeq" id="WP_083010816.1">
    <property type="nucleotide sequence ID" value="NZ_CP060015.1"/>
</dbReference>
<dbReference type="Proteomes" id="UP000243140">
    <property type="component" value="Unassembled WGS sequence"/>
</dbReference>
<reference evidence="4 5" key="1">
    <citation type="submission" date="2017-02" db="EMBL/GenBank/DDBJ databases">
        <title>The new phylogeny of genus Mycobacterium.</title>
        <authorList>
            <person name="Tortoli E."/>
            <person name="Trovato A."/>
            <person name="Cirillo D.M."/>
        </authorList>
    </citation>
    <scope>NUCLEOTIDE SEQUENCE [LARGE SCALE GENOMIC DNA]</scope>
    <source>
        <strain evidence="4 5">IP1130001</strain>
    </source>
</reference>
<evidence type="ECO:0000313" key="4">
    <source>
        <dbReference type="EMBL" id="ORA82148.1"/>
    </source>
</evidence>
<feature type="domain" description="PPE" evidence="2">
    <location>
        <begin position="2"/>
        <end position="163"/>
    </location>
</feature>
<name>A0ABX3STL7_MYCMA</name>
<dbReference type="EMBL" id="MVHV01000011">
    <property type="protein sequence ID" value="ORA82148.1"/>
    <property type="molecule type" value="Genomic_DNA"/>
</dbReference>
<accession>A0ABX3STL7</accession>
<dbReference type="Gene3D" id="1.20.1260.20">
    <property type="entry name" value="PPE superfamily"/>
    <property type="match status" value="1"/>
</dbReference>
<dbReference type="Pfam" id="PF00823">
    <property type="entry name" value="PPE"/>
    <property type="match status" value="1"/>
</dbReference>
<dbReference type="PANTHER" id="PTHR46766">
    <property type="entry name" value="GLUTAMINE-RICH PROTEIN 2"/>
    <property type="match status" value="1"/>
</dbReference>
<dbReference type="InterPro" id="IPR022171">
    <property type="entry name" value="PPE_C"/>
</dbReference>
<evidence type="ECO:0000259" key="3">
    <source>
        <dbReference type="Pfam" id="PF12484"/>
    </source>
</evidence>
<sequence>MDFGMLPPEINSGRIYTGPGSGPMLAAASAWDDVAAELHSTAASYASVVSGLTARWRGSAAATMAAAAAPYTAWISATAGQAEQTAAQARAAAAAYETAFAAMVPPAAIAANRTRLLTLIATNFFGQNTPAIMATQAEYIEMWAQDVAAMYGYAGSSATAARVAPFIAPPQTVNPVGTAGQAAAVAQAASAGAGGQAQALPQLTSVVPALLQSLAAPTAAADPSAPASLASSLNTILGFSTGSVSPLSYFTVAGVPQLLGAQCYLLPQAGANLAGAAGKATASSATGAALVTAGSQGGQLGSAASASIGRAGLVGGLSVPQGWAMAAPAVKPVAAVWAESGPSGASAGVATQGEGPLFGNMALSSLAGRAMAGTGGPAARSAGSAAGGAAGEASGPVNIFIVPGGAQ</sequence>
<gene>
    <name evidence="4" type="ORF">BST29_12775</name>
</gene>
<evidence type="ECO:0000256" key="1">
    <source>
        <dbReference type="ARBA" id="ARBA00010652"/>
    </source>
</evidence>
<evidence type="ECO:0000259" key="2">
    <source>
        <dbReference type="Pfam" id="PF00823"/>
    </source>
</evidence>
<dbReference type="InterPro" id="IPR038332">
    <property type="entry name" value="PPE_sf"/>
</dbReference>
<protein>
    <submittedName>
        <fullName evidence="4">Ribulose phosphate epimerase</fullName>
    </submittedName>
</protein>
<dbReference type="InterPro" id="IPR000030">
    <property type="entry name" value="PPE_dom"/>
</dbReference>